<gene>
    <name evidence="9" type="ORF">IAB08_00270</name>
</gene>
<reference evidence="9" key="2">
    <citation type="journal article" date="2021" name="PeerJ">
        <title>Extensive microbial diversity within the chicken gut microbiome revealed by metagenomics and culture.</title>
        <authorList>
            <person name="Gilroy R."/>
            <person name="Ravi A."/>
            <person name="Getino M."/>
            <person name="Pursley I."/>
            <person name="Horton D.L."/>
            <person name="Alikhan N.F."/>
            <person name="Baker D."/>
            <person name="Gharbi K."/>
            <person name="Hall N."/>
            <person name="Watson M."/>
            <person name="Adriaenssens E.M."/>
            <person name="Foster-Nyarko E."/>
            <person name="Jarju S."/>
            <person name="Secka A."/>
            <person name="Antonio M."/>
            <person name="Oren A."/>
            <person name="Chaudhuri R.R."/>
            <person name="La Ragione R."/>
            <person name="Hildebrand F."/>
            <person name="Pallen M.J."/>
        </authorList>
    </citation>
    <scope>NUCLEOTIDE SEQUENCE</scope>
    <source>
        <strain evidence="9">2889</strain>
    </source>
</reference>
<keyword evidence="5 8" id="KW-0812">Transmembrane</keyword>
<feature type="transmembrane region" description="Helical" evidence="8">
    <location>
        <begin position="152"/>
        <end position="170"/>
    </location>
</feature>
<dbReference type="PANTHER" id="PTHR21716:SF53">
    <property type="entry name" value="PERMEASE PERM-RELATED"/>
    <property type="match status" value="1"/>
</dbReference>
<dbReference type="Proteomes" id="UP000823612">
    <property type="component" value="Unassembled WGS sequence"/>
</dbReference>
<dbReference type="EMBL" id="JADIMZ010000004">
    <property type="protein sequence ID" value="MBO8431717.1"/>
    <property type="molecule type" value="Genomic_DNA"/>
</dbReference>
<evidence type="ECO:0000313" key="9">
    <source>
        <dbReference type="EMBL" id="MBO8431717.1"/>
    </source>
</evidence>
<feature type="transmembrane region" description="Helical" evidence="8">
    <location>
        <begin position="313"/>
        <end position="339"/>
    </location>
</feature>
<evidence type="ECO:0000313" key="10">
    <source>
        <dbReference type="Proteomes" id="UP000823612"/>
    </source>
</evidence>
<evidence type="ECO:0000256" key="6">
    <source>
        <dbReference type="ARBA" id="ARBA00022989"/>
    </source>
</evidence>
<evidence type="ECO:0000256" key="4">
    <source>
        <dbReference type="ARBA" id="ARBA00022475"/>
    </source>
</evidence>
<keyword evidence="4" id="KW-1003">Cell membrane</keyword>
<dbReference type="AlphaFoldDB" id="A0A9D9DPJ3"/>
<feature type="transmembrane region" description="Helical" evidence="8">
    <location>
        <begin position="29"/>
        <end position="45"/>
    </location>
</feature>
<evidence type="ECO:0000256" key="8">
    <source>
        <dbReference type="SAM" id="Phobius"/>
    </source>
</evidence>
<evidence type="ECO:0000256" key="5">
    <source>
        <dbReference type="ARBA" id="ARBA00022692"/>
    </source>
</evidence>
<feature type="transmembrane region" description="Helical" evidence="8">
    <location>
        <begin position="234"/>
        <end position="264"/>
    </location>
</feature>
<sequence>MKRRKRIIGIVIGLLLLAGALYWLSDLIIYILVAFLISMLGRPLVKFLNKRLSFPPAIASIVSLVLIIGIISGICWLIFPMFVNQIQQLSKLDYTQIASQSSGWMENFLAWLNEKNIHITREQINTYLAQTANQIWKAINLEGVLVNLVNKLSSFSVAIFSIIFISFFFLRDEKLFKRIVFLFIPDRQVRRVENVIQSSEYLLTRYFIGLSIEMICMMTILSIGLWAFGIQNALLYGCIGGFLNIIPYIGPVIGAVLTCIVTLLNNIDLGLSMDMFWLLVKVVGVFVGGNMIDNMLLQTFIYSTSVKAHPLEIFLVILIAGNLLGIWGMILAIPCYTVLRIFAKEFFKDTKVVRELTRNI</sequence>
<dbReference type="PANTHER" id="PTHR21716">
    <property type="entry name" value="TRANSMEMBRANE PROTEIN"/>
    <property type="match status" value="1"/>
</dbReference>
<keyword evidence="3" id="KW-0813">Transport</keyword>
<name>A0A9D9DPJ3_9BACT</name>
<comment type="similarity">
    <text evidence="2">Belongs to the autoinducer-2 exporter (AI-2E) (TC 2.A.86) family.</text>
</comment>
<protein>
    <submittedName>
        <fullName evidence="9">AI-2E family transporter</fullName>
    </submittedName>
</protein>
<organism evidence="9 10">
    <name type="scientific">Candidatus Pullibacteroides excrementavium</name>
    <dbReference type="NCBI Taxonomy" id="2840905"/>
    <lineage>
        <taxon>Bacteria</taxon>
        <taxon>Pseudomonadati</taxon>
        <taxon>Bacteroidota</taxon>
        <taxon>Bacteroidia</taxon>
        <taxon>Bacteroidales</taxon>
        <taxon>Candidatus Pullibacteroides</taxon>
    </lineage>
</organism>
<feature type="transmembrane region" description="Helical" evidence="8">
    <location>
        <begin position="57"/>
        <end position="79"/>
    </location>
</feature>
<evidence type="ECO:0000256" key="2">
    <source>
        <dbReference type="ARBA" id="ARBA00009773"/>
    </source>
</evidence>
<keyword evidence="7 8" id="KW-0472">Membrane</keyword>
<dbReference type="InterPro" id="IPR002549">
    <property type="entry name" value="AI-2E-like"/>
</dbReference>
<evidence type="ECO:0000256" key="1">
    <source>
        <dbReference type="ARBA" id="ARBA00004651"/>
    </source>
</evidence>
<reference evidence="9" key="1">
    <citation type="submission" date="2020-10" db="EMBL/GenBank/DDBJ databases">
        <authorList>
            <person name="Gilroy R."/>
        </authorList>
    </citation>
    <scope>NUCLEOTIDE SEQUENCE</scope>
    <source>
        <strain evidence="9">2889</strain>
    </source>
</reference>
<dbReference type="Pfam" id="PF01594">
    <property type="entry name" value="AI-2E_transport"/>
    <property type="match status" value="1"/>
</dbReference>
<comment type="subcellular location">
    <subcellularLocation>
        <location evidence="1">Cell membrane</location>
        <topology evidence="1">Multi-pass membrane protein</topology>
    </subcellularLocation>
</comment>
<accession>A0A9D9DPJ3</accession>
<feature type="transmembrane region" description="Helical" evidence="8">
    <location>
        <begin position="276"/>
        <end position="301"/>
    </location>
</feature>
<proteinExistence type="inferred from homology"/>
<evidence type="ECO:0000256" key="3">
    <source>
        <dbReference type="ARBA" id="ARBA00022448"/>
    </source>
</evidence>
<evidence type="ECO:0000256" key="7">
    <source>
        <dbReference type="ARBA" id="ARBA00023136"/>
    </source>
</evidence>
<feature type="transmembrane region" description="Helical" evidence="8">
    <location>
        <begin position="206"/>
        <end position="228"/>
    </location>
</feature>
<comment type="caution">
    <text evidence="9">The sequence shown here is derived from an EMBL/GenBank/DDBJ whole genome shotgun (WGS) entry which is preliminary data.</text>
</comment>
<feature type="transmembrane region" description="Helical" evidence="8">
    <location>
        <begin position="7"/>
        <end position="23"/>
    </location>
</feature>
<dbReference type="GO" id="GO:0005886">
    <property type="term" value="C:plasma membrane"/>
    <property type="evidence" value="ECO:0007669"/>
    <property type="project" value="UniProtKB-SubCell"/>
</dbReference>
<keyword evidence="6 8" id="KW-1133">Transmembrane helix</keyword>